<keyword evidence="3" id="KW-1185">Reference proteome</keyword>
<organism evidence="2 3">
    <name type="scientific">Triticum turgidum subsp. durum</name>
    <name type="common">Durum wheat</name>
    <name type="synonym">Triticum durum</name>
    <dbReference type="NCBI Taxonomy" id="4567"/>
    <lineage>
        <taxon>Eukaryota</taxon>
        <taxon>Viridiplantae</taxon>
        <taxon>Streptophyta</taxon>
        <taxon>Embryophyta</taxon>
        <taxon>Tracheophyta</taxon>
        <taxon>Spermatophyta</taxon>
        <taxon>Magnoliopsida</taxon>
        <taxon>Liliopsida</taxon>
        <taxon>Poales</taxon>
        <taxon>Poaceae</taxon>
        <taxon>BOP clade</taxon>
        <taxon>Pooideae</taxon>
        <taxon>Triticodae</taxon>
        <taxon>Triticeae</taxon>
        <taxon>Triticinae</taxon>
        <taxon>Triticum</taxon>
    </lineage>
</organism>
<sequence>MSDTICLTHVRALVALPEKLPMGTALSRLCPCCFSSPATPAATTTERSTSTTSDKTQPERPTKRHWVDEKGNSCFMLLPRGLSIAWAENPSYWAWLPPPPGEGSAGDAAGEEVAELKNVWSLEVHGKLELSQLTPGATYEVAFEVMLKQGCGGWQVPVDLQLELPGARAQERKESLEKKARGQWLPLKVGDVEVEKGQQGGELVVTLSQDGGHWKSGLVVRGIRIAPKT</sequence>
<accession>A0A9R0V1I0</accession>
<dbReference type="Pfam" id="PF14299">
    <property type="entry name" value="PP2"/>
    <property type="match status" value="1"/>
</dbReference>
<protein>
    <recommendedName>
        <fullName evidence="4">Protein PHLOEM PROTEIN 2-LIKE A1</fullName>
    </recommendedName>
</protein>
<dbReference type="AlphaFoldDB" id="A0A9R0V1I0"/>
<reference evidence="2 3" key="1">
    <citation type="submission" date="2017-09" db="EMBL/GenBank/DDBJ databases">
        <authorList>
            <consortium name="International Durum Wheat Genome Sequencing Consortium (IDWGSC)"/>
            <person name="Milanesi L."/>
        </authorList>
    </citation>
    <scope>NUCLEOTIDE SEQUENCE [LARGE SCALE GENOMIC DNA]</scope>
    <source>
        <strain evidence="3">cv. Svevo</strain>
    </source>
</reference>
<feature type="compositionally biased region" description="Low complexity" evidence="1">
    <location>
        <begin position="39"/>
        <end position="53"/>
    </location>
</feature>
<feature type="region of interest" description="Disordered" evidence="1">
    <location>
        <begin position="39"/>
        <end position="65"/>
    </location>
</feature>
<evidence type="ECO:0000313" key="2">
    <source>
        <dbReference type="EMBL" id="VAH12428.1"/>
    </source>
</evidence>
<dbReference type="Proteomes" id="UP000324705">
    <property type="component" value="Chromosome 1B"/>
</dbReference>
<name>A0A9R0V1I0_TRITD</name>
<dbReference type="PANTHER" id="PTHR48478">
    <property type="entry name" value="LECTIN-LIKE"/>
    <property type="match status" value="1"/>
</dbReference>
<evidence type="ECO:0000256" key="1">
    <source>
        <dbReference type="SAM" id="MobiDB-lite"/>
    </source>
</evidence>
<dbReference type="InterPro" id="IPR052147">
    <property type="entry name" value="PP2-like/Lectin"/>
</dbReference>
<dbReference type="EMBL" id="LT934112">
    <property type="protein sequence ID" value="VAH12428.1"/>
    <property type="molecule type" value="Genomic_DNA"/>
</dbReference>
<dbReference type="OMA" id="EPSYWAW"/>
<feature type="compositionally biased region" description="Basic and acidic residues" evidence="1">
    <location>
        <begin position="56"/>
        <end position="65"/>
    </location>
</feature>
<dbReference type="Gramene" id="TRITD1Bv1G005310.1">
    <property type="protein sequence ID" value="TRITD1Bv1G005310.1"/>
    <property type="gene ID" value="TRITD1Bv1G005310"/>
</dbReference>
<evidence type="ECO:0000313" key="3">
    <source>
        <dbReference type="Proteomes" id="UP000324705"/>
    </source>
</evidence>
<dbReference type="GO" id="GO:0030246">
    <property type="term" value="F:carbohydrate binding"/>
    <property type="evidence" value="ECO:0007669"/>
    <property type="project" value="InterPro"/>
</dbReference>
<dbReference type="InterPro" id="IPR025886">
    <property type="entry name" value="PP2-like"/>
</dbReference>
<gene>
    <name evidence="2" type="ORF">TRITD_1Bv1G005310</name>
</gene>
<evidence type="ECO:0008006" key="4">
    <source>
        <dbReference type="Google" id="ProtNLM"/>
    </source>
</evidence>
<dbReference type="PANTHER" id="PTHR48478:SF1">
    <property type="entry name" value="LECTIN-LIKE"/>
    <property type="match status" value="1"/>
</dbReference>
<proteinExistence type="predicted"/>